<reference evidence="2" key="1">
    <citation type="submission" date="2021-12" db="EMBL/GenBank/DDBJ databases">
        <title>Prjna785345.</title>
        <authorList>
            <person name="Rujirawat T."/>
            <person name="Krajaejun T."/>
        </authorList>
    </citation>
    <scope>NUCLEOTIDE SEQUENCE</scope>
    <source>
        <strain evidence="2">Pi057C3</strain>
    </source>
</reference>
<accession>A0AAD5LK43</accession>
<gene>
    <name evidence="2" type="ORF">P43SY_000113</name>
</gene>
<dbReference type="Proteomes" id="UP001209570">
    <property type="component" value="Unassembled WGS sequence"/>
</dbReference>
<protein>
    <submittedName>
        <fullName evidence="2">Uncharacterized protein</fullName>
    </submittedName>
</protein>
<dbReference type="EMBL" id="JAKCXM010000144">
    <property type="protein sequence ID" value="KAJ0400843.1"/>
    <property type="molecule type" value="Genomic_DNA"/>
</dbReference>
<evidence type="ECO:0000313" key="3">
    <source>
        <dbReference type="Proteomes" id="UP001209570"/>
    </source>
</evidence>
<evidence type="ECO:0000313" key="2">
    <source>
        <dbReference type="EMBL" id="KAJ0400843.1"/>
    </source>
</evidence>
<organism evidence="2 3">
    <name type="scientific">Pythium insidiosum</name>
    <name type="common">Pythiosis disease agent</name>
    <dbReference type="NCBI Taxonomy" id="114742"/>
    <lineage>
        <taxon>Eukaryota</taxon>
        <taxon>Sar</taxon>
        <taxon>Stramenopiles</taxon>
        <taxon>Oomycota</taxon>
        <taxon>Peronosporomycetes</taxon>
        <taxon>Pythiales</taxon>
        <taxon>Pythiaceae</taxon>
        <taxon>Pythium</taxon>
    </lineage>
</organism>
<sequence length="364" mass="40193">MSSRAKTKPKPVRKKSALERERAAERARDDSLLYNLTLDVNELRQQLHDLHTLRQALETRARFARRHTLKRGLPFASSAFAEDPLGARGILGTAHDYLRVMHHGLRPGDRDPVEFITARTADMLSLGVTGLGRDALVGQWERYTAYFDVDAFALRSATLVVRDSSSTKDDDGTTSSDQQGVVRCAVQLCGRFTARGLAAVFPAAWQDPTLRTQLLGRRLECELLFHLYFDSDGRIVRHDVETDFLGALQYALDGNSRVAAQIMEQAVIGEEAMVAPLDEELLASTATTIAGTPASEPEVWRPKRVRHTIASLCPEREEDDVGPSPMSSPHACEELYDADGVDGVDGVDPLVEDDPRLAVTFLLS</sequence>
<evidence type="ECO:0000256" key="1">
    <source>
        <dbReference type="SAM" id="MobiDB-lite"/>
    </source>
</evidence>
<comment type="caution">
    <text evidence="2">The sequence shown here is derived from an EMBL/GenBank/DDBJ whole genome shotgun (WGS) entry which is preliminary data.</text>
</comment>
<proteinExistence type="predicted"/>
<feature type="compositionally biased region" description="Basic residues" evidence="1">
    <location>
        <begin position="1"/>
        <end position="15"/>
    </location>
</feature>
<name>A0AAD5LK43_PYTIN</name>
<keyword evidence="3" id="KW-1185">Reference proteome</keyword>
<dbReference type="AlphaFoldDB" id="A0AAD5LK43"/>
<feature type="region of interest" description="Disordered" evidence="1">
    <location>
        <begin position="1"/>
        <end position="23"/>
    </location>
</feature>